<sequence length="270" mass="29550">MTTISNMALRYHRFGSPPQVLQLESQPIRELPADGIRVTMLRAPLNPSDLIPISGAYRHRVALPQTAGHEGVGMVSEAPQRWRHLLGRRVLPLRGAGTWCCELVCDPALAVPVPNDINDDLAARAFINPMAVLTMLDRWPVTGKRLLLTAAGSNGARLLAQWALHRGARSVTGIVRSEVHREPLTALGLTVLNATEHDDIRRAAAHAELIFDAVGGPLAEQLLMRMPADALMISWGLLSGVAPRRELLNAQVCRFHLRDVLIGLTADDWV</sequence>
<keyword evidence="4" id="KW-0560">Oxidoreductase</keyword>
<evidence type="ECO:0000313" key="7">
    <source>
        <dbReference type="Proteomes" id="UP001589814"/>
    </source>
</evidence>
<evidence type="ECO:0000259" key="5">
    <source>
        <dbReference type="Pfam" id="PF08240"/>
    </source>
</evidence>
<dbReference type="RefSeq" id="WP_019952473.1">
    <property type="nucleotide sequence ID" value="NZ_JBHLVX010000036.1"/>
</dbReference>
<gene>
    <name evidence="6" type="ORF">ACFFHW_09065</name>
</gene>
<comment type="caution">
    <text evidence="6">The sequence shown here is derived from an EMBL/GenBank/DDBJ whole genome shotgun (WGS) entry which is preliminary data.</text>
</comment>
<evidence type="ECO:0000256" key="4">
    <source>
        <dbReference type="ARBA" id="ARBA00023002"/>
    </source>
</evidence>
<dbReference type="PANTHER" id="PTHR43981">
    <property type="entry name" value="ENOYL-[ACYL-CARRIER-PROTEIN] REDUCTASE, MITOCHONDRIAL"/>
    <property type="match status" value="1"/>
</dbReference>
<dbReference type="SUPFAM" id="SSF51735">
    <property type="entry name" value="NAD(P)-binding Rossmann-fold domains"/>
    <property type="match status" value="1"/>
</dbReference>
<dbReference type="Proteomes" id="UP001589814">
    <property type="component" value="Unassembled WGS sequence"/>
</dbReference>
<feature type="domain" description="Alcohol dehydrogenase-like N-terminal" evidence="5">
    <location>
        <begin position="35"/>
        <end position="93"/>
    </location>
</feature>
<reference evidence="6 7" key="1">
    <citation type="submission" date="2024-09" db="EMBL/GenBank/DDBJ databases">
        <authorList>
            <person name="Sun Q."/>
            <person name="Mori K."/>
        </authorList>
    </citation>
    <scope>NUCLEOTIDE SEQUENCE [LARGE SCALE GENOMIC DNA]</scope>
    <source>
        <strain evidence="6 7">CCM 7415</strain>
    </source>
</reference>
<accession>A0ABV6G399</accession>
<dbReference type="InterPro" id="IPR011032">
    <property type="entry name" value="GroES-like_sf"/>
</dbReference>
<dbReference type="Gene3D" id="3.90.180.10">
    <property type="entry name" value="Medium-chain alcohol dehydrogenases, catalytic domain"/>
    <property type="match status" value="1"/>
</dbReference>
<dbReference type="Pfam" id="PF08240">
    <property type="entry name" value="ADH_N"/>
    <property type="match status" value="1"/>
</dbReference>
<proteinExistence type="inferred from homology"/>
<evidence type="ECO:0000313" key="6">
    <source>
        <dbReference type="EMBL" id="MFC0268129.1"/>
    </source>
</evidence>
<keyword evidence="7" id="KW-1185">Reference proteome</keyword>
<dbReference type="EMBL" id="JBHLVX010000036">
    <property type="protein sequence ID" value="MFC0268129.1"/>
    <property type="molecule type" value="Genomic_DNA"/>
</dbReference>
<evidence type="ECO:0000256" key="2">
    <source>
        <dbReference type="ARBA" id="ARBA00022857"/>
    </source>
</evidence>
<dbReference type="InterPro" id="IPR051034">
    <property type="entry name" value="Mito_Enoyl-ACP_Reductase"/>
</dbReference>
<evidence type="ECO:0000256" key="1">
    <source>
        <dbReference type="ARBA" id="ARBA00010371"/>
    </source>
</evidence>
<dbReference type="SUPFAM" id="SSF50129">
    <property type="entry name" value="GroES-like"/>
    <property type="match status" value="1"/>
</dbReference>
<comment type="similarity">
    <text evidence="1">Belongs to the zinc-containing alcohol dehydrogenase family. Quinone oxidoreductase subfamily.</text>
</comment>
<organism evidence="6 7">
    <name type="scientific">Kushneria aurantia</name>
    <dbReference type="NCBI Taxonomy" id="504092"/>
    <lineage>
        <taxon>Bacteria</taxon>
        <taxon>Pseudomonadati</taxon>
        <taxon>Pseudomonadota</taxon>
        <taxon>Gammaproteobacteria</taxon>
        <taxon>Oceanospirillales</taxon>
        <taxon>Halomonadaceae</taxon>
        <taxon>Kushneria</taxon>
    </lineage>
</organism>
<dbReference type="InterPro" id="IPR036291">
    <property type="entry name" value="NAD(P)-bd_dom_sf"/>
</dbReference>
<dbReference type="PANTHER" id="PTHR43981:SF2">
    <property type="entry name" value="ENOYL-[ACYL-CARRIER-PROTEIN] REDUCTASE, MITOCHONDRIAL"/>
    <property type="match status" value="1"/>
</dbReference>
<protein>
    <submittedName>
        <fullName evidence="6">Alcohol dehydrogenase catalytic domain-containing protein</fullName>
    </submittedName>
</protein>
<keyword evidence="3" id="KW-0809">Transit peptide</keyword>
<name>A0ABV6G399_9GAMM</name>
<dbReference type="Gene3D" id="3.40.50.720">
    <property type="entry name" value="NAD(P)-binding Rossmann-like Domain"/>
    <property type="match status" value="1"/>
</dbReference>
<keyword evidence="2" id="KW-0521">NADP</keyword>
<evidence type="ECO:0000256" key="3">
    <source>
        <dbReference type="ARBA" id="ARBA00022946"/>
    </source>
</evidence>
<dbReference type="InterPro" id="IPR013154">
    <property type="entry name" value="ADH-like_N"/>
</dbReference>